<accession>A0ABR1DHC9</accession>
<dbReference type="EMBL" id="JAVFWL010000004">
    <property type="protein sequence ID" value="KAK6749355.1"/>
    <property type="molecule type" value="Genomic_DNA"/>
</dbReference>
<organism evidence="1 2">
    <name type="scientific">Necator americanus</name>
    <name type="common">Human hookworm</name>
    <dbReference type="NCBI Taxonomy" id="51031"/>
    <lineage>
        <taxon>Eukaryota</taxon>
        <taxon>Metazoa</taxon>
        <taxon>Ecdysozoa</taxon>
        <taxon>Nematoda</taxon>
        <taxon>Chromadorea</taxon>
        <taxon>Rhabditida</taxon>
        <taxon>Rhabditina</taxon>
        <taxon>Rhabditomorpha</taxon>
        <taxon>Strongyloidea</taxon>
        <taxon>Ancylostomatidae</taxon>
        <taxon>Bunostominae</taxon>
        <taxon>Necator</taxon>
    </lineage>
</organism>
<evidence type="ECO:0000313" key="2">
    <source>
        <dbReference type="Proteomes" id="UP001303046"/>
    </source>
</evidence>
<evidence type="ECO:0000313" key="1">
    <source>
        <dbReference type="EMBL" id="KAK6749355.1"/>
    </source>
</evidence>
<protein>
    <submittedName>
        <fullName evidence="1">Uncharacterized protein</fullName>
    </submittedName>
</protein>
<sequence>MGGRWGLIAEQKRPCACPDTQVDSGDGLPVSAEPGVTHDILVPRTLVRPKACNQVTGRCKGGGLESPPTNKLHMSTPGERKFSQKLMGLEARNQPMGFIIFMQNTVIEKSLLIPEESLVR</sequence>
<proteinExistence type="predicted"/>
<name>A0ABR1DHC9_NECAM</name>
<gene>
    <name evidence="1" type="primary">Necator_chrIV.g15064</name>
    <name evidence="1" type="ORF">RB195_001769</name>
</gene>
<dbReference type="Proteomes" id="UP001303046">
    <property type="component" value="Unassembled WGS sequence"/>
</dbReference>
<keyword evidence="2" id="KW-1185">Reference proteome</keyword>
<comment type="caution">
    <text evidence="1">The sequence shown here is derived from an EMBL/GenBank/DDBJ whole genome shotgun (WGS) entry which is preliminary data.</text>
</comment>
<reference evidence="1 2" key="1">
    <citation type="submission" date="2023-08" db="EMBL/GenBank/DDBJ databases">
        <title>A Necator americanus chromosomal reference genome.</title>
        <authorList>
            <person name="Ilik V."/>
            <person name="Petrzelkova K.J."/>
            <person name="Pardy F."/>
            <person name="Fuh T."/>
            <person name="Niatou-Singa F.S."/>
            <person name="Gouil Q."/>
            <person name="Baker L."/>
            <person name="Ritchie M.E."/>
            <person name="Jex A.R."/>
            <person name="Gazzola D."/>
            <person name="Li H."/>
            <person name="Toshio Fujiwara R."/>
            <person name="Zhan B."/>
            <person name="Aroian R.V."/>
            <person name="Pafco B."/>
            <person name="Schwarz E.M."/>
        </authorList>
    </citation>
    <scope>NUCLEOTIDE SEQUENCE [LARGE SCALE GENOMIC DNA]</scope>
    <source>
        <strain evidence="1 2">Aroian</strain>
        <tissue evidence="1">Whole animal</tissue>
    </source>
</reference>